<proteinExistence type="predicted"/>
<keyword evidence="2" id="KW-1185">Reference proteome</keyword>
<name>A0ACC1T947_9APHY</name>
<evidence type="ECO:0000313" key="2">
    <source>
        <dbReference type="Proteomes" id="UP001148662"/>
    </source>
</evidence>
<organism evidence="1 2">
    <name type="scientific">Phlebia brevispora</name>
    <dbReference type="NCBI Taxonomy" id="194682"/>
    <lineage>
        <taxon>Eukaryota</taxon>
        <taxon>Fungi</taxon>
        <taxon>Dikarya</taxon>
        <taxon>Basidiomycota</taxon>
        <taxon>Agaricomycotina</taxon>
        <taxon>Agaricomycetes</taxon>
        <taxon>Polyporales</taxon>
        <taxon>Meruliaceae</taxon>
        <taxon>Phlebia</taxon>
    </lineage>
</organism>
<dbReference type="Proteomes" id="UP001148662">
    <property type="component" value="Unassembled WGS sequence"/>
</dbReference>
<reference evidence="1" key="1">
    <citation type="submission" date="2022-07" db="EMBL/GenBank/DDBJ databases">
        <title>Genome Sequence of Phlebia brevispora.</title>
        <authorList>
            <person name="Buettner E."/>
        </authorList>
    </citation>
    <scope>NUCLEOTIDE SEQUENCE</scope>
    <source>
        <strain evidence="1">MPL23</strain>
    </source>
</reference>
<accession>A0ACC1T947</accession>
<protein>
    <submittedName>
        <fullName evidence="1">Uncharacterized protein</fullName>
    </submittedName>
</protein>
<evidence type="ECO:0000313" key="1">
    <source>
        <dbReference type="EMBL" id="KAJ3555790.1"/>
    </source>
</evidence>
<gene>
    <name evidence="1" type="ORF">NM688_g2380</name>
</gene>
<sequence>MGVIIRHDRLYDRREETAITTVVATPTLAAASATPTLAVSQPLPTSVKALAGFITVFGLIIIGIVAYKVGKWRRRKIRAASQKIGDYKPKAASMIHVDLIAAAKLAEKPEVVYEPYKWQPQVAVPKPVHSNPKTIGKGSKGLLGFILHPKPTLSTEPSPPPAYSPHPLASPPVITIQAARPDSTVPHLSVEMLNTDPHPSTPLPSPARTKSIAGRAFDDESK</sequence>
<comment type="caution">
    <text evidence="1">The sequence shown here is derived from an EMBL/GenBank/DDBJ whole genome shotgun (WGS) entry which is preliminary data.</text>
</comment>
<dbReference type="EMBL" id="JANHOG010000298">
    <property type="protein sequence ID" value="KAJ3555790.1"/>
    <property type="molecule type" value="Genomic_DNA"/>
</dbReference>